<feature type="domain" description="USP" evidence="8">
    <location>
        <begin position="472"/>
        <end position="1102"/>
    </location>
</feature>
<keyword evidence="7" id="KW-0788">Thiol protease</keyword>
<dbReference type="PANTHER" id="PTHR21646">
    <property type="entry name" value="UBIQUITIN CARBOXYL-TERMINAL HYDROLASE"/>
    <property type="match status" value="1"/>
</dbReference>
<dbReference type="InterPro" id="IPR035927">
    <property type="entry name" value="DUSP-like_sf"/>
</dbReference>
<sequence length="1116" mass="129972">MGNKSTSETGDKCNITNDSDSSRFLNSFGEGQIRMLRENFDKYEKNGLDLKGFKKIMPYIARLPPKVIENAFEKFAYSPTKKITWESYCSAVSKYTLDSRDNKCQLLYEIFNISKNGKLNRTEAKMLETHLINISSYINNKASLISLFGKSETISFIDFRTWAYSSIDLHKALQPFEVIPSPNSEKEVFLKIMQDFQISGLKNNESYYLISATWFEEWSRYVVLEINLPSSNLVSYKPGRRPDIISNFDLLDRENIDKLKPNLNDPESFIILPKNMWHEFVKWYDGGPKIIRKTIKIDDVVKLELYPPFFKIFYQKTLKSTISEKPLQTFISITENVQSILYAVKSNIFDDEDLGVYIKTDDVFKLVDKNTEIRNLELKEVNICAVVFMSNSEGREIFIEINEDDLDFAEGDNVEYKNMGQWVLGKVKRVNDENFILESRDRNIINVSRSEIGRLRKPKLELLVNKKDYLFCGIKNVAKSCSISTVLQVLFYTPLINDYFSNEKFIKNFQGLKYYSQEIMEFGKMFNDLKDIRKTVIDPSNFIRAFKGANIEYAGQNPCDAFEFLQSFLGNLHNALIDSKFGHSFPHQITFETQEEEINTNSQWQEYIGQGGSIISTVFGLQKKTSYICMECKKYKSDFEVSNYISVSIPSSKMSKIYLTIITRNCLYLKRLIITVHQNMTLEDFIIQVDNKSSIRYKNLIFSHVANSNCENCFIPTSIQELLPNKNFQLYGYEIITLIKDAENIGTFIAKHKMNLNWRNNLQINELVDYYYKGRWEFAHIKRLRGMQVDIVVHVKENNEECVGKNSSNLEFYRTKTVSANKILVIPITHFKKNNQEITSFGTPCILSIGCWCTWYDLNNEIKRICWQFCDKSIKVESLGFFYLNNKVNRKCEVCKLDCNGCEIPDNFETLECLAENYNNLCIRIIWKNSNTYKPLGTEILSGDEISSLEDCLSGYTQASLVEMNCSCCFNPFLNSYSELMEIPEILIFHLNRIEYNPSGAFTRINTLVRFPLKNFDIRRMMINKITNANRNSNNSRRNYLYDLYACIDHRGNVSSGHYTAYCKTQNGEWLHFDDEKVSLINKDFEEEIVTSRAYILFYKRQKFRSANIVRKKTIG</sequence>
<dbReference type="InterPro" id="IPR050185">
    <property type="entry name" value="Ub_carboxyl-term_hydrolase"/>
</dbReference>
<comment type="catalytic activity">
    <reaction evidence="1">
        <text>Thiol-dependent hydrolysis of ester, thioester, amide, peptide and isopeptide bonds formed by the C-terminal Gly of ubiquitin (a 76-residue protein attached to proteins as an intracellular targeting signal).</text>
        <dbReference type="EC" id="3.4.19.12"/>
    </reaction>
</comment>
<evidence type="ECO:0000256" key="1">
    <source>
        <dbReference type="ARBA" id="ARBA00000707"/>
    </source>
</evidence>
<evidence type="ECO:0000259" key="8">
    <source>
        <dbReference type="PROSITE" id="PS50235"/>
    </source>
</evidence>
<dbReference type="SUPFAM" id="SSF47473">
    <property type="entry name" value="EF-hand"/>
    <property type="match status" value="1"/>
</dbReference>
<dbReference type="EMBL" id="MPUH01000123">
    <property type="protein sequence ID" value="OMJ89579.1"/>
    <property type="molecule type" value="Genomic_DNA"/>
</dbReference>
<dbReference type="PROSITE" id="PS50235">
    <property type="entry name" value="USP_3"/>
    <property type="match status" value="1"/>
</dbReference>
<keyword evidence="11" id="KW-1185">Reference proteome</keyword>
<evidence type="ECO:0000256" key="3">
    <source>
        <dbReference type="ARBA" id="ARBA00012759"/>
    </source>
</evidence>
<dbReference type="GO" id="GO:0016579">
    <property type="term" value="P:protein deubiquitination"/>
    <property type="evidence" value="ECO:0007669"/>
    <property type="project" value="InterPro"/>
</dbReference>
<comment type="similarity">
    <text evidence="2">Belongs to the peptidase C19 family.</text>
</comment>
<accession>A0A1R2CKN4</accession>
<keyword evidence="4" id="KW-0645">Protease</keyword>
<dbReference type="Proteomes" id="UP000187209">
    <property type="component" value="Unassembled WGS sequence"/>
</dbReference>
<dbReference type="InterPro" id="IPR038765">
    <property type="entry name" value="Papain-like_cys_pep_sf"/>
</dbReference>
<reference evidence="10 11" key="1">
    <citation type="submission" date="2016-11" db="EMBL/GenBank/DDBJ databases">
        <title>The macronuclear genome of Stentor coeruleus: a giant cell with tiny introns.</title>
        <authorList>
            <person name="Slabodnick M."/>
            <person name="Ruby J.G."/>
            <person name="Reiff S.B."/>
            <person name="Swart E.C."/>
            <person name="Gosai S."/>
            <person name="Prabakaran S."/>
            <person name="Witkowska E."/>
            <person name="Larue G.E."/>
            <person name="Fisher S."/>
            <person name="Freeman R.M."/>
            <person name="Gunawardena J."/>
            <person name="Chu W."/>
            <person name="Stover N.A."/>
            <person name="Gregory B.D."/>
            <person name="Nowacki M."/>
            <person name="Derisi J."/>
            <person name="Roy S.W."/>
            <person name="Marshall W.F."/>
            <person name="Sood P."/>
        </authorList>
    </citation>
    <scope>NUCLEOTIDE SEQUENCE [LARGE SCALE GENOMIC DNA]</scope>
    <source>
        <strain evidence="10">WM001</strain>
    </source>
</reference>
<evidence type="ECO:0000256" key="4">
    <source>
        <dbReference type="ARBA" id="ARBA00022670"/>
    </source>
</evidence>
<comment type="caution">
    <text evidence="10">The sequence shown here is derived from an EMBL/GenBank/DDBJ whole genome shotgun (WGS) entry which is preliminary data.</text>
</comment>
<dbReference type="PROSITE" id="PS51283">
    <property type="entry name" value="DUSP"/>
    <property type="match status" value="1"/>
</dbReference>
<dbReference type="OrthoDB" id="313176at2759"/>
<evidence type="ECO:0000256" key="7">
    <source>
        <dbReference type="ARBA" id="ARBA00022807"/>
    </source>
</evidence>
<dbReference type="CDD" id="cd02257">
    <property type="entry name" value="Peptidase_C19"/>
    <property type="match status" value="1"/>
</dbReference>
<dbReference type="Gene3D" id="3.30.2230.10">
    <property type="entry name" value="DUSP-like"/>
    <property type="match status" value="1"/>
</dbReference>
<organism evidence="10 11">
    <name type="scientific">Stentor coeruleus</name>
    <dbReference type="NCBI Taxonomy" id="5963"/>
    <lineage>
        <taxon>Eukaryota</taxon>
        <taxon>Sar</taxon>
        <taxon>Alveolata</taxon>
        <taxon>Ciliophora</taxon>
        <taxon>Postciliodesmatophora</taxon>
        <taxon>Heterotrichea</taxon>
        <taxon>Heterotrichida</taxon>
        <taxon>Stentoridae</taxon>
        <taxon>Stentor</taxon>
    </lineage>
</organism>
<dbReference type="EC" id="3.4.19.12" evidence="3"/>
<gene>
    <name evidence="10" type="ORF">SteCoe_8287</name>
</gene>
<dbReference type="InterPro" id="IPR001394">
    <property type="entry name" value="Peptidase_C19_UCH"/>
</dbReference>
<dbReference type="InterPro" id="IPR006615">
    <property type="entry name" value="Pept_C19_DUSP"/>
</dbReference>
<dbReference type="GO" id="GO:0004843">
    <property type="term" value="F:cysteine-type deubiquitinase activity"/>
    <property type="evidence" value="ECO:0007669"/>
    <property type="project" value="UniProtKB-EC"/>
</dbReference>
<protein>
    <recommendedName>
        <fullName evidence="3">ubiquitinyl hydrolase 1</fullName>
        <ecNumber evidence="3">3.4.19.12</ecNumber>
    </recommendedName>
</protein>
<evidence type="ECO:0000256" key="6">
    <source>
        <dbReference type="ARBA" id="ARBA00022801"/>
    </source>
</evidence>
<name>A0A1R2CKN4_9CILI</name>
<evidence type="ECO:0000259" key="9">
    <source>
        <dbReference type="PROSITE" id="PS51283"/>
    </source>
</evidence>
<dbReference type="SUPFAM" id="SSF143791">
    <property type="entry name" value="DUSP-like"/>
    <property type="match status" value="1"/>
</dbReference>
<dbReference type="Gene3D" id="3.90.70.10">
    <property type="entry name" value="Cysteine proteinases"/>
    <property type="match status" value="2"/>
</dbReference>
<evidence type="ECO:0000256" key="5">
    <source>
        <dbReference type="ARBA" id="ARBA00022786"/>
    </source>
</evidence>
<dbReference type="Gene3D" id="1.10.238.10">
    <property type="entry name" value="EF-hand"/>
    <property type="match status" value="1"/>
</dbReference>
<dbReference type="PANTHER" id="PTHR21646:SF24">
    <property type="entry name" value="UBIQUITIN CARBOXYL-TERMINAL HYDROLASE"/>
    <property type="match status" value="1"/>
</dbReference>
<dbReference type="Pfam" id="PF06337">
    <property type="entry name" value="DUSP"/>
    <property type="match status" value="1"/>
</dbReference>
<evidence type="ECO:0000313" key="10">
    <source>
        <dbReference type="EMBL" id="OMJ89579.1"/>
    </source>
</evidence>
<keyword evidence="6" id="KW-0378">Hydrolase</keyword>
<dbReference type="GO" id="GO:0006508">
    <property type="term" value="P:proteolysis"/>
    <property type="evidence" value="ECO:0007669"/>
    <property type="project" value="UniProtKB-KW"/>
</dbReference>
<keyword evidence="5" id="KW-0833">Ubl conjugation pathway</keyword>
<evidence type="ECO:0000313" key="11">
    <source>
        <dbReference type="Proteomes" id="UP000187209"/>
    </source>
</evidence>
<dbReference type="InterPro" id="IPR028889">
    <property type="entry name" value="USP"/>
</dbReference>
<feature type="domain" description="DUSP" evidence="9">
    <location>
        <begin position="180"/>
        <end position="295"/>
    </location>
</feature>
<dbReference type="Pfam" id="PF00443">
    <property type="entry name" value="UCH"/>
    <property type="match status" value="1"/>
</dbReference>
<dbReference type="InterPro" id="IPR011992">
    <property type="entry name" value="EF-hand-dom_pair"/>
</dbReference>
<dbReference type="SUPFAM" id="SSF54001">
    <property type="entry name" value="Cysteine proteinases"/>
    <property type="match status" value="1"/>
</dbReference>
<evidence type="ECO:0000256" key="2">
    <source>
        <dbReference type="ARBA" id="ARBA00009085"/>
    </source>
</evidence>
<dbReference type="SMART" id="SM00695">
    <property type="entry name" value="DUSP"/>
    <property type="match status" value="1"/>
</dbReference>
<dbReference type="AlphaFoldDB" id="A0A1R2CKN4"/>
<proteinExistence type="inferred from homology"/>